<dbReference type="EMBL" id="CP047593">
    <property type="protein sequence ID" value="QHI70558.1"/>
    <property type="molecule type" value="Genomic_DNA"/>
</dbReference>
<evidence type="ECO:0000256" key="1">
    <source>
        <dbReference type="SAM" id="Phobius"/>
    </source>
</evidence>
<keyword evidence="3" id="KW-1185">Reference proteome</keyword>
<keyword evidence="1" id="KW-1133">Transmembrane helix</keyword>
<name>A0A6P1MEV7_9BACT</name>
<protein>
    <submittedName>
        <fullName evidence="2">Uncharacterized protein</fullName>
    </submittedName>
</protein>
<dbReference type="NCBIfam" id="NF037947">
    <property type="entry name" value="holin_4"/>
    <property type="match status" value="1"/>
</dbReference>
<feature type="transmembrane region" description="Helical" evidence="1">
    <location>
        <begin position="48"/>
        <end position="76"/>
    </location>
</feature>
<reference evidence="2 3" key="1">
    <citation type="submission" date="2020-01" db="EMBL/GenBank/DDBJ databases">
        <title>Ponticoccus aerotolerans gen. nov., sp. nov., an anaerobic bacterium and proposal of Ponticoccusceae fam. nov., Ponticoccusles ord. nov. and Ponticoccuse classis nov. in the phylum Kiritimatiellaeota.</title>
        <authorList>
            <person name="Zhou L.Y."/>
            <person name="Du Z.J."/>
        </authorList>
    </citation>
    <scope>NUCLEOTIDE SEQUENCE [LARGE SCALE GENOMIC DNA]</scope>
    <source>
        <strain evidence="2 3">S-5007</strain>
    </source>
</reference>
<dbReference type="Proteomes" id="UP000464954">
    <property type="component" value="Chromosome"/>
</dbReference>
<evidence type="ECO:0000313" key="2">
    <source>
        <dbReference type="EMBL" id="QHI70558.1"/>
    </source>
</evidence>
<dbReference type="KEGG" id="taer:GT409_14285"/>
<proteinExistence type="predicted"/>
<evidence type="ECO:0000313" key="3">
    <source>
        <dbReference type="Proteomes" id="UP000464954"/>
    </source>
</evidence>
<sequence length="88" mass="9633">MKLNIKAFALACGILWGVGLFALTWWIIAFDGITGEVTLIGRLYRGYTISPIGSLLGLVYGFCDAFIGGAILAWVYNVLATRFERKAL</sequence>
<keyword evidence="1" id="KW-0812">Transmembrane</keyword>
<dbReference type="RefSeq" id="WP_160629732.1">
    <property type="nucleotide sequence ID" value="NZ_CP047593.1"/>
</dbReference>
<keyword evidence="1" id="KW-0472">Membrane</keyword>
<feature type="transmembrane region" description="Helical" evidence="1">
    <location>
        <begin position="7"/>
        <end position="28"/>
    </location>
</feature>
<dbReference type="AlphaFoldDB" id="A0A6P1MEV7"/>
<organism evidence="2 3">
    <name type="scientific">Tichowtungia aerotolerans</name>
    <dbReference type="NCBI Taxonomy" id="2697043"/>
    <lineage>
        <taxon>Bacteria</taxon>
        <taxon>Pseudomonadati</taxon>
        <taxon>Kiritimatiellota</taxon>
        <taxon>Tichowtungiia</taxon>
        <taxon>Tichowtungiales</taxon>
        <taxon>Tichowtungiaceae</taxon>
        <taxon>Tichowtungia</taxon>
    </lineage>
</organism>
<accession>A0A6P1MEV7</accession>
<gene>
    <name evidence="2" type="ORF">GT409_14285</name>
</gene>